<evidence type="ECO:0000256" key="2">
    <source>
        <dbReference type="ARBA" id="ARBA00022679"/>
    </source>
</evidence>
<accession>A0AAY4BKU9</accession>
<dbReference type="InterPro" id="IPR000863">
    <property type="entry name" value="Sulfotransferase_dom"/>
</dbReference>
<evidence type="ECO:0000256" key="1">
    <source>
        <dbReference type="ARBA" id="ARBA00005771"/>
    </source>
</evidence>
<keyword evidence="2 3" id="KW-0808">Transferase</keyword>
<dbReference type="InterPro" id="IPR027417">
    <property type="entry name" value="P-loop_NTPase"/>
</dbReference>
<comment type="similarity">
    <text evidence="1 3">Belongs to the sulfotransferase 1 family.</text>
</comment>
<dbReference type="AlphaFoldDB" id="A0AAY4BKU9"/>
<gene>
    <name evidence="5" type="primary">ACOXL</name>
</gene>
<reference evidence="5" key="2">
    <citation type="submission" date="2025-08" db="UniProtKB">
        <authorList>
            <consortium name="Ensembl"/>
        </authorList>
    </citation>
    <scope>IDENTIFICATION</scope>
</reference>
<proteinExistence type="inferred from homology"/>
<evidence type="ECO:0000256" key="3">
    <source>
        <dbReference type="RuleBase" id="RU361155"/>
    </source>
</evidence>
<reference evidence="5 6" key="1">
    <citation type="submission" date="2020-06" db="EMBL/GenBank/DDBJ databases">
        <authorList>
            <consortium name="Wellcome Sanger Institute Data Sharing"/>
        </authorList>
    </citation>
    <scope>NUCLEOTIDE SEQUENCE [LARGE SCALE GENOMIC DNA]</scope>
</reference>
<dbReference type="Pfam" id="PF00685">
    <property type="entry name" value="Sulfotransfer_1"/>
    <property type="match status" value="1"/>
</dbReference>
<protein>
    <recommendedName>
        <fullName evidence="3">Sulfotransferase</fullName>
        <ecNumber evidence="3">2.8.2.-</ecNumber>
    </recommendedName>
</protein>
<dbReference type="GeneTree" id="ENSGT00940000161693"/>
<dbReference type="GO" id="GO:0008146">
    <property type="term" value="F:sulfotransferase activity"/>
    <property type="evidence" value="ECO:0007669"/>
    <property type="project" value="InterPro"/>
</dbReference>
<keyword evidence="6" id="KW-1185">Reference proteome</keyword>
<dbReference type="Gene3D" id="3.40.50.300">
    <property type="entry name" value="P-loop containing nucleotide triphosphate hydrolases"/>
    <property type="match status" value="1"/>
</dbReference>
<evidence type="ECO:0000313" key="6">
    <source>
        <dbReference type="Proteomes" id="UP000694580"/>
    </source>
</evidence>
<dbReference type="Ensembl" id="ENSDCDT00010023630.1">
    <property type="protein sequence ID" value="ENSDCDP00010021523.1"/>
    <property type="gene ID" value="ENSDCDG00010010570.1"/>
</dbReference>
<dbReference type="SUPFAM" id="SSF52540">
    <property type="entry name" value="P-loop containing nucleoside triphosphate hydrolases"/>
    <property type="match status" value="1"/>
</dbReference>
<organism evidence="5 6">
    <name type="scientific">Denticeps clupeoides</name>
    <name type="common">denticle herring</name>
    <dbReference type="NCBI Taxonomy" id="299321"/>
    <lineage>
        <taxon>Eukaryota</taxon>
        <taxon>Metazoa</taxon>
        <taxon>Chordata</taxon>
        <taxon>Craniata</taxon>
        <taxon>Vertebrata</taxon>
        <taxon>Euteleostomi</taxon>
        <taxon>Actinopterygii</taxon>
        <taxon>Neopterygii</taxon>
        <taxon>Teleostei</taxon>
        <taxon>Clupei</taxon>
        <taxon>Clupeiformes</taxon>
        <taxon>Denticipitoidei</taxon>
        <taxon>Denticipitidae</taxon>
        <taxon>Denticeps</taxon>
    </lineage>
</organism>
<evidence type="ECO:0000259" key="4">
    <source>
        <dbReference type="Pfam" id="PF00685"/>
    </source>
</evidence>
<evidence type="ECO:0000313" key="5">
    <source>
        <dbReference type="Ensembl" id="ENSDCDP00010021523.1"/>
    </source>
</evidence>
<dbReference type="Proteomes" id="UP000694580">
    <property type="component" value="Chromosome 8"/>
</dbReference>
<dbReference type="EC" id="2.8.2.-" evidence="3"/>
<name>A0AAY4BKU9_9TELE</name>
<dbReference type="PANTHER" id="PTHR11783">
    <property type="entry name" value="SULFOTRANSFERASE SULT"/>
    <property type="match status" value="1"/>
</dbReference>
<sequence>MGSPLSNQMMARIEAAKAVKEEDKLYRYGGVLYPVILAPEENLKALEDIEARPDDVMLVAYPKCGFNWMVAVIRKIISAATGQGREDSKPPLIEFFGPEQLQHFAQAPSPRFIGTHMHPDNIPSSFTKKKTKILVIFRNPKDTAVSYYHFSNKNPVLPSAESWDMFYKDFIAGEVAWGSYFDHVLAWEKKMDDPNVLIITYEELKQDLSKGVQRVSDFFGFNLGEDTVNSIADRSTFRAMKESSHSSHGNMGSIFFRKGEVGDWKNHFSQAQSEEMDTAFEKHLAGTQLGALLNYELYCKW</sequence>
<feature type="domain" description="Sulfotransferase" evidence="4">
    <location>
        <begin position="53"/>
        <end position="287"/>
    </location>
</feature>
<reference evidence="5" key="3">
    <citation type="submission" date="2025-09" db="UniProtKB">
        <authorList>
            <consortium name="Ensembl"/>
        </authorList>
    </citation>
    <scope>IDENTIFICATION</scope>
</reference>